<reference evidence="3 4" key="1">
    <citation type="submission" date="2020-12" db="EMBL/GenBank/DDBJ databases">
        <title>Vagococcus allomyrinae sp. nov. and Enterococcus lavae sp. nov., isolated from the larvae of Allomyrina dichotoma.</title>
        <authorList>
            <person name="Lee S.D."/>
        </authorList>
    </citation>
    <scope>NUCLEOTIDE SEQUENCE [LARGE SCALE GENOMIC DNA]</scope>
    <source>
        <strain evidence="3 4">BWM-S5</strain>
    </source>
</reference>
<evidence type="ECO:0000313" key="4">
    <source>
        <dbReference type="Proteomes" id="UP000673375"/>
    </source>
</evidence>
<accession>A0ABS4CDR8</accession>
<dbReference type="RefSeq" id="WP_209555507.1">
    <property type="nucleotide sequence ID" value="NZ_JAEDXU010000001.1"/>
</dbReference>
<feature type="chain" id="PRO_5046150611" description="Lipoprotein" evidence="2">
    <location>
        <begin position="22"/>
        <end position="159"/>
    </location>
</feature>
<gene>
    <name evidence="3" type="ORF">I6N96_00295</name>
</gene>
<dbReference type="PROSITE" id="PS51257">
    <property type="entry name" value="PROKAR_LIPOPROTEIN"/>
    <property type="match status" value="1"/>
</dbReference>
<organism evidence="3 4">
    <name type="scientific">Enterococcus larvae</name>
    <dbReference type="NCBI Taxonomy" id="2794352"/>
    <lineage>
        <taxon>Bacteria</taxon>
        <taxon>Bacillati</taxon>
        <taxon>Bacillota</taxon>
        <taxon>Bacilli</taxon>
        <taxon>Lactobacillales</taxon>
        <taxon>Enterococcaceae</taxon>
        <taxon>Enterococcus</taxon>
    </lineage>
</organism>
<feature type="signal peptide" evidence="2">
    <location>
        <begin position="1"/>
        <end position="21"/>
    </location>
</feature>
<dbReference type="EMBL" id="JAEDXU010000001">
    <property type="protein sequence ID" value="MBP1044700.1"/>
    <property type="molecule type" value="Genomic_DNA"/>
</dbReference>
<comment type="caution">
    <text evidence="3">The sequence shown here is derived from an EMBL/GenBank/DDBJ whole genome shotgun (WGS) entry which is preliminary data.</text>
</comment>
<evidence type="ECO:0000256" key="2">
    <source>
        <dbReference type="SAM" id="SignalP"/>
    </source>
</evidence>
<feature type="region of interest" description="Disordered" evidence="1">
    <location>
        <begin position="27"/>
        <end position="60"/>
    </location>
</feature>
<sequence length="159" mass="16787">MKKVKMVIAGAALLVLLGACGQQNNATKESSEASVSTEQSTNQSTADSTSGSKDQASESSVFTGVLAEDANVTDSDNSIRISLDKIEAVSDPEEMLPSFQTNGVILNAQEEQLAEGLTVEQLKAGDKIQFTLAELPIMTMSIPPQIPGNSITLIEKVEE</sequence>
<evidence type="ECO:0000256" key="1">
    <source>
        <dbReference type="SAM" id="MobiDB-lite"/>
    </source>
</evidence>
<name>A0ABS4CDR8_9ENTE</name>
<keyword evidence="2" id="KW-0732">Signal</keyword>
<protein>
    <recommendedName>
        <fullName evidence="5">Lipoprotein</fullName>
    </recommendedName>
</protein>
<keyword evidence="4" id="KW-1185">Reference proteome</keyword>
<evidence type="ECO:0000313" key="3">
    <source>
        <dbReference type="EMBL" id="MBP1044700.1"/>
    </source>
</evidence>
<evidence type="ECO:0008006" key="5">
    <source>
        <dbReference type="Google" id="ProtNLM"/>
    </source>
</evidence>
<dbReference type="Proteomes" id="UP000673375">
    <property type="component" value="Unassembled WGS sequence"/>
</dbReference>
<proteinExistence type="predicted"/>